<dbReference type="RefSeq" id="WP_249480349.1">
    <property type="nucleotide sequence ID" value="NZ_CP097218.1"/>
</dbReference>
<evidence type="ECO:0000256" key="1">
    <source>
        <dbReference type="SAM" id="MobiDB-lite"/>
    </source>
</evidence>
<feature type="compositionally biased region" description="Low complexity" evidence="1">
    <location>
        <begin position="37"/>
        <end position="48"/>
    </location>
</feature>
<name>A0ABY4NBU8_9MICO</name>
<feature type="compositionally biased region" description="Acidic residues" evidence="1">
    <location>
        <begin position="55"/>
        <end position="76"/>
    </location>
</feature>
<evidence type="ECO:0000313" key="4">
    <source>
        <dbReference type="Proteomes" id="UP001055868"/>
    </source>
</evidence>
<organism evidence="3 4">
    <name type="scientific">Brachybacterium kimchii</name>
    <dbReference type="NCBI Taxonomy" id="2942909"/>
    <lineage>
        <taxon>Bacteria</taxon>
        <taxon>Bacillati</taxon>
        <taxon>Actinomycetota</taxon>
        <taxon>Actinomycetes</taxon>
        <taxon>Micrococcales</taxon>
        <taxon>Dermabacteraceae</taxon>
        <taxon>Brachybacterium</taxon>
    </lineage>
</organism>
<evidence type="ECO:0000256" key="2">
    <source>
        <dbReference type="SAM" id="Phobius"/>
    </source>
</evidence>
<keyword evidence="2" id="KW-0472">Membrane</keyword>
<accession>A0ABY4NBU8</accession>
<feature type="transmembrane region" description="Helical" evidence="2">
    <location>
        <begin position="85"/>
        <end position="105"/>
    </location>
</feature>
<evidence type="ECO:0008006" key="5">
    <source>
        <dbReference type="Google" id="ProtNLM"/>
    </source>
</evidence>
<keyword evidence="2" id="KW-1133">Transmembrane helix</keyword>
<gene>
    <name evidence="3" type="ORF">M4486_06565</name>
</gene>
<keyword evidence="4" id="KW-1185">Reference proteome</keyword>
<feature type="region of interest" description="Disordered" evidence="1">
    <location>
        <begin position="1"/>
        <end position="81"/>
    </location>
</feature>
<dbReference type="Proteomes" id="UP001055868">
    <property type="component" value="Chromosome"/>
</dbReference>
<evidence type="ECO:0000313" key="3">
    <source>
        <dbReference type="EMBL" id="UQN30953.1"/>
    </source>
</evidence>
<feature type="transmembrane region" description="Helical" evidence="2">
    <location>
        <begin position="112"/>
        <end position="130"/>
    </location>
</feature>
<dbReference type="EMBL" id="CP097218">
    <property type="protein sequence ID" value="UQN30953.1"/>
    <property type="molecule type" value="Genomic_DNA"/>
</dbReference>
<reference evidence="3" key="1">
    <citation type="submission" date="2022-05" db="EMBL/GenBank/DDBJ databases">
        <title>Genomic analysis of Brachybacterium sp. CBA3104.</title>
        <authorList>
            <person name="Roh S.W."/>
            <person name="Kim Y.B."/>
            <person name="Kim Y."/>
        </authorList>
    </citation>
    <scope>NUCLEOTIDE SEQUENCE</scope>
    <source>
        <strain evidence="3">CBA3104</strain>
    </source>
</reference>
<proteinExistence type="predicted"/>
<keyword evidence="2" id="KW-0812">Transmembrane</keyword>
<feature type="compositionally biased region" description="Basic and acidic residues" evidence="1">
    <location>
        <begin position="17"/>
        <end position="32"/>
    </location>
</feature>
<protein>
    <recommendedName>
        <fullName evidence="5">DUF308 domain-containing protein</fullName>
    </recommendedName>
</protein>
<sequence>MSTPSTPAPEPEEAGDEGGRRDFDEEFARIVDAEGIAPRPEAPSASAPGIRDEPENPDDPEDPEDEVLLGDFEPPDPDLPPASDYAVWSWTALIGGVLLALLAAVLDSIPTWAGALGGIAAVGGLVALIARVPPDRSDPTDGAQV</sequence>